<dbReference type="InterPro" id="IPR004099">
    <property type="entry name" value="Pyr_nucl-diS_OxRdtase_dimer"/>
</dbReference>
<keyword evidence="6" id="KW-1185">Reference proteome</keyword>
<evidence type="ECO:0000259" key="3">
    <source>
        <dbReference type="Pfam" id="PF02852"/>
    </source>
</evidence>
<evidence type="ECO:0000256" key="1">
    <source>
        <dbReference type="ARBA" id="ARBA00022630"/>
    </source>
</evidence>
<gene>
    <name evidence="5" type="ORF">SO694_00180024</name>
</gene>
<evidence type="ECO:0000313" key="6">
    <source>
        <dbReference type="Proteomes" id="UP001363151"/>
    </source>
</evidence>
<proteinExistence type="predicted"/>
<organism evidence="5 6">
    <name type="scientific">Aureococcus anophagefferens</name>
    <name type="common">Harmful bloom alga</name>
    <dbReference type="NCBI Taxonomy" id="44056"/>
    <lineage>
        <taxon>Eukaryota</taxon>
        <taxon>Sar</taxon>
        <taxon>Stramenopiles</taxon>
        <taxon>Ochrophyta</taxon>
        <taxon>Pelagophyceae</taxon>
        <taxon>Pelagomonadales</taxon>
        <taxon>Pelagomonadaceae</taxon>
        <taxon>Aureococcus</taxon>
    </lineage>
</organism>
<keyword evidence="1" id="KW-0285">Flavoprotein</keyword>
<protein>
    <submittedName>
        <fullName evidence="5">Dihydrolipoyl dehydrogenase</fullName>
    </submittedName>
</protein>
<comment type="caution">
    <text evidence="5">The sequence shown here is derived from an EMBL/GenBank/DDBJ whole genome shotgun (WGS) entry which is preliminary data.</text>
</comment>
<evidence type="ECO:0000259" key="4">
    <source>
        <dbReference type="Pfam" id="PF07992"/>
    </source>
</evidence>
<dbReference type="SUPFAM" id="SSF51905">
    <property type="entry name" value="FAD/NAD(P)-binding domain"/>
    <property type="match status" value="1"/>
</dbReference>
<dbReference type="InterPro" id="IPR023753">
    <property type="entry name" value="FAD/NAD-binding_dom"/>
</dbReference>
<accession>A0ABR1FGF2</accession>
<keyword evidence="2" id="KW-0274">FAD</keyword>
<dbReference type="SUPFAM" id="SSF55424">
    <property type="entry name" value="FAD/NAD-linked reductases, dimerisation (C-terminal) domain"/>
    <property type="match status" value="1"/>
</dbReference>
<dbReference type="InterPro" id="IPR036188">
    <property type="entry name" value="FAD/NAD-bd_sf"/>
</dbReference>
<reference evidence="5 6" key="1">
    <citation type="submission" date="2024-03" db="EMBL/GenBank/DDBJ databases">
        <title>Aureococcus anophagefferens CCMP1851 and Kratosvirus quantuckense: Draft genome of a second virus-susceptible host strain in the model system.</title>
        <authorList>
            <person name="Chase E."/>
            <person name="Truchon A.R."/>
            <person name="Schepens W."/>
            <person name="Wilhelm S.W."/>
        </authorList>
    </citation>
    <scope>NUCLEOTIDE SEQUENCE [LARGE SCALE GENOMIC DNA]</scope>
    <source>
        <strain evidence="5 6">CCMP1851</strain>
    </source>
</reference>
<dbReference type="Gene3D" id="3.30.390.30">
    <property type="match status" value="1"/>
</dbReference>
<dbReference type="InterPro" id="IPR016156">
    <property type="entry name" value="FAD/NAD-linked_Rdtase_dimer_sf"/>
</dbReference>
<feature type="domain" description="FAD/NAD(P)-binding" evidence="4">
    <location>
        <begin position="82"/>
        <end position="415"/>
    </location>
</feature>
<name>A0ABR1FGF2_AURAN</name>
<dbReference type="PANTHER" id="PTHR43014:SF2">
    <property type="entry name" value="MERCURIC REDUCTASE"/>
    <property type="match status" value="1"/>
</dbReference>
<dbReference type="Pfam" id="PF02852">
    <property type="entry name" value="Pyr_redox_dim"/>
    <property type="match status" value="1"/>
</dbReference>
<dbReference type="Gene3D" id="3.50.50.60">
    <property type="entry name" value="FAD/NAD(P)-binding domain"/>
    <property type="match status" value="2"/>
</dbReference>
<dbReference type="PRINTS" id="PR00368">
    <property type="entry name" value="FADPNR"/>
</dbReference>
<dbReference type="EMBL" id="JBBJCI010000437">
    <property type="protein sequence ID" value="KAK7230327.1"/>
    <property type="molecule type" value="Genomic_DNA"/>
</dbReference>
<dbReference type="PANTHER" id="PTHR43014">
    <property type="entry name" value="MERCURIC REDUCTASE"/>
    <property type="match status" value="1"/>
</dbReference>
<dbReference type="Pfam" id="PF07992">
    <property type="entry name" value="Pyr_redox_2"/>
    <property type="match status" value="1"/>
</dbReference>
<feature type="domain" description="Pyridine nucleotide-disulphide oxidoreductase dimerisation" evidence="3">
    <location>
        <begin position="435"/>
        <end position="542"/>
    </location>
</feature>
<evidence type="ECO:0000256" key="2">
    <source>
        <dbReference type="ARBA" id="ARBA00022827"/>
    </source>
</evidence>
<sequence length="602" mass="63686">MSEADAAAVLAALDAGETDINNLLGSLYNKGKSPEITIPRGNKNPACVAPEYAMGPADCEHVVSAVAHVGPKAHFPKLKEKYDLVVIGAGVAGLLSVIVAKSLGKKALLIEKHYMGGDCLNVGCFPSKALIACARKCHELKHAADFGVTVSGDVTVDFGFVMKRMRALRAGIAPHDGVERYGRDFCDDVCVGVAKFASPTEVVITSHAGETQSVAFDKCMIATGASAAVVPVPGLRDCPHLTNGNFFNLEALPPRACLIGAGPIGIEMAQSLQRFGCAVTIFEVAPQLLPREDPDAAKLVTEALIADGVEVHYAVKITGIKLAGELAMKAPWPTYDVSVTLSDGTAKVFQCEALLNATGRAPNVSGIGLDEAGVDYDTRTGVHISDLYETSAPNIYSCGDCASPYKFTHAADWQARCAVRNMFLQANSKHSDLLVPWATYTDPEIAHVGLYEKEMDDKGIAYDTYVRQFKDVDRCKCEGVTSGFVKISCAKGSDQILGSTIVGPCAGDLISEITVCMQNGIGCKDIAGVMHPYPTTAEAVRQCAAQYFPKLRTPAVNAAIEKRLEQVATGTVPEKTDMMAGAAESLNKAVGDVTASVTAMFK</sequence>
<dbReference type="Proteomes" id="UP001363151">
    <property type="component" value="Unassembled WGS sequence"/>
</dbReference>
<evidence type="ECO:0000313" key="5">
    <source>
        <dbReference type="EMBL" id="KAK7230327.1"/>
    </source>
</evidence>
<dbReference type="PRINTS" id="PR00411">
    <property type="entry name" value="PNDRDTASEI"/>
</dbReference>